<dbReference type="AlphaFoldDB" id="A0A217EGV8"/>
<dbReference type="GO" id="GO:0005886">
    <property type="term" value="C:plasma membrane"/>
    <property type="evidence" value="ECO:0007669"/>
    <property type="project" value="UniProtKB-SubCell"/>
</dbReference>
<evidence type="ECO:0000313" key="12">
    <source>
        <dbReference type="Proteomes" id="UP000243463"/>
    </source>
</evidence>
<dbReference type="Pfam" id="PF01618">
    <property type="entry name" value="MotA_ExbB"/>
    <property type="match status" value="1"/>
</dbReference>
<feature type="transmembrane region" description="Helical" evidence="9">
    <location>
        <begin position="144"/>
        <end position="165"/>
    </location>
</feature>
<evidence type="ECO:0000256" key="1">
    <source>
        <dbReference type="ARBA" id="ARBA00004651"/>
    </source>
</evidence>
<organism evidence="11 12">
    <name type="scientific">Acinetobacter apis</name>
    <dbReference type="NCBI Taxonomy" id="1229165"/>
    <lineage>
        <taxon>Bacteria</taxon>
        <taxon>Pseudomonadati</taxon>
        <taxon>Pseudomonadota</taxon>
        <taxon>Gammaproteobacteria</taxon>
        <taxon>Moraxellales</taxon>
        <taxon>Moraxellaceae</taxon>
        <taxon>Acinetobacter</taxon>
    </lineage>
</organism>
<keyword evidence="12" id="KW-1185">Reference proteome</keyword>
<keyword evidence="4 9" id="KW-0812">Transmembrane</keyword>
<accession>A0A217EGV8</accession>
<evidence type="ECO:0000256" key="2">
    <source>
        <dbReference type="ARBA" id="ARBA00022448"/>
    </source>
</evidence>
<name>A0A217EGV8_9GAMM</name>
<keyword evidence="7 9" id="KW-0472">Membrane</keyword>
<dbReference type="OrthoDB" id="4045at2"/>
<evidence type="ECO:0000259" key="10">
    <source>
        <dbReference type="Pfam" id="PF01618"/>
    </source>
</evidence>
<dbReference type="PANTHER" id="PTHR30625">
    <property type="entry name" value="PROTEIN TOLQ"/>
    <property type="match status" value="1"/>
</dbReference>
<comment type="similarity">
    <text evidence="8">Belongs to the exbB/tolQ family.</text>
</comment>
<keyword evidence="3" id="KW-1003">Cell membrane</keyword>
<reference evidence="12" key="1">
    <citation type="submission" date="2017-06" db="EMBL/GenBank/DDBJ databases">
        <authorList>
            <person name="Varghese N."/>
            <person name="Submissions S."/>
        </authorList>
    </citation>
    <scope>NUCLEOTIDE SEQUENCE [LARGE SCALE GENOMIC DNA]</scope>
    <source>
        <strain evidence="12">ANC 5114</strain>
    </source>
</reference>
<evidence type="ECO:0000313" key="11">
    <source>
        <dbReference type="EMBL" id="SNQ29718.1"/>
    </source>
</evidence>
<feature type="domain" description="MotA/TolQ/ExbB proton channel" evidence="10">
    <location>
        <begin position="78"/>
        <end position="176"/>
    </location>
</feature>
<evidence type="ECO:0000256" key="4">
    <source>
        <dbReference type="ARBA" id="ARBA00022692"/>
    </source>
</evidence>
<keyword evidence="6 9" id="KW-1133">Transmembrane helix</keyword>
<keyword evidence="5 8" id="KW-0653">Protein transport</keyword>
<evidence type="ECO:0000256" key="6">
    <source>
        <dbReference type="ARBA" id="ARBA00022989"/>
    </source>
</evidence>
<proteinExistence type="inferred from homology"/>
<feature type="transmembrane region" description="Helical" evidence="9">
    <location>
        <begin position="12"/>
        <end position="31"/>
    </location>
</feature>
<gene>
    <name evidence="11" type="ORF">SAMN05444584_1683</name>
</gene>
<evidence type="ECO:0000256" key="9">
    <source>
        <dbReference type="SAM" id="Phobius"/>
    </source>
</evidence>
<dbReference type="InterPro" id="IPR050790">
    <property type="entry name" value="ExbB/TolQ_transport"/>
</dbReference>
<evidence type="ECO:0000256" key="7">
    <source>
        <dbReference type="ARBA" id="ARBA00023136"/>
    </source>
</evidence>
<dbReference type="PANTHER" id="PTHR30625:SF15">
    <property type="entry name" value="BIOPOLYMER TRANSPORT PROTEIN EXBB"/>
    <property type="match status" value="1"/>
</dbReference>
<evidence type="ECO:0000256" key="8">
    <source>
        <dbReference type="RuleBase" id="RU004057"/>
    </source>
</evidence>
<comment type="subcellular location">
    <subcellularLocation>
        <location evidence="1">Cell membrane</location>
        <topology evidence="1">Multi-pass membrane protein</topology>
    </subcellularLocation>
    <subcellularLocation>
        <location evidence="8">Membrane</location>
        <topology evidence="8">Multi-pass membrane protein</topology>
    </subcellularLocation>
</comment>
<dbReference type="RefSeq" id="WP_088823767.1">
    <property type="nucleotide sequence ID" value="NZ_FZLN01000003.1"/>
</dbReference>
<feature type="transmembrane region" description="Helical" evidence="9">
    <location>
        <begin position="101"/>
        <end position="124"/>
    </location>
</feature>
<keyword evidence="2 8" id="KW-0813">Transport</keyword>
<dbReference type="EMBL" id="FZLN01000003">
    <property type="protein sequence ID" value="SNQ29718.1"/>
    <property type="molecule type" value="Genomic_DNA"/>
</dbReference>
<sequence length="209" mass="22933">MSADLIHNIIFYIMYASLALLVVIFIERVIYFSWTLKQTLKLDHQLTQHQTIDENQVEKKDKNPAYILVEPLLATHMTENERADVVEQQYIGSKTALNRGIWIVETIVAAAPLLGLLGTVLGIVDTFQALAASGTSDASKVSGGMGTALYATGLGIGIALIALIMNNFLGSRMERIGEVSKILLIRAGKSKKSHAKEWKTEATDKKTFA</sequence>
<dbReference type="InterPro" id="IPR002898">
    <property type="entry name" value="MotA_ExbB_proton_chnl"/>
</dbReference>
<dbReference type="Proteomes" id="UP000243463">
    <property type="component" value="Unassembled WGS sequence"/>
</dbReference>
<protein>
    <submittedName>
        <fullName evidence="11">Outer membrane transport energization protein ExbB</fullName>
    </submittedName>
</protein>
<evidence type="ECO:0000256" key="5">
    <source>
        <dbReference type="ARBA" id="ARBA00022927"/>
    </source>
</evidence>
<dbReference type="GO" id="GO:0017038">
    <property type="term" value="P:protein import"/>
    <property type="evidence" value="ECO:0007669"/>
    <property type="project" value="TreeGrafter"/>
</dbReference>
<evidence type="ECO:0000256" key="3">
    <source>
        <dbReference type="ARBA" id="ARBA00022475"/>
    </source>
</evidence>